<dbReference type="Proteomes" id="UP001287286">
    <property type="component" value="Unassembled WGS sequence"/>
</dbReference>
<evidence type="ECO:0000256" key="1">
    <source>
        <dbReference type="SAM" id="MobiDB-lite"/>
    </source>
</evidence>
<dbReference type="EMBL" id="JAWRVI010000047">
    <property type="protein sequence ID" value="KAK4085726.1"/>
    <property type="molecule type" value="Genomic_DNA"/>
</dbReference>
<name>A0ABR0BP61_PURLI</name>
<evidence type="ECO:0000313" key="2">
    <source>
        <dbReference type="EMBL" id="KAK4085726.1"/>
    </source>
</evidence>
<sequence length="304" mass="32703">MFRPSATANLRTPSPSVTRRASFLPPPPPPPTSTAVTHPGSLAICPMQASCVLSVEWNPPPCSCVQARVLHRKPACVPASSGRLIGAVLFCNYQRTSLVVRRYRVCVSATPRRCTMIPICVTTRSSSSQRAGPRLGLAHALPSLYSRTSSSQATAVPSHARPAISLSSGQLGSLHSSSRCATHVINVRLYSNCGNPPKAPLWRPSPPACAWPPTIPRPLPYPNRSPRTNPPATAPRDDVSQETTTSPARRGQRDYFPDAALALPYLTALPVPLATGSERRHGPALSPSSARRAEERREPHLVYT</sequence>
<feature type="compositionally biased region" description="Basic and acidic residues" evidence="1">
    <location>
        <begin position="291"/>
        <end position="304"/>
    </location>
</feature>
<gene>
    <name evidence="2" type="ORF">Purlil1_9886</name>
</gene>
<feature type="region of interest" description="Disordered" evidence="1">
    <location>
        <begin position="219"/>
        <end position="255"/>
    </location>
</feature>
<comment type="caution">
    <text evidence="2">The sequence shown here is derived from an EMBL/GenBank/DDBJ whole genome shotgun (WGS) entry which is preliminary data.</text>
</comment>
<organism evidence="2 3">
    <name type="scientific">Purpureocillium lilacinum</name>
    <name type="common">Paecilomyces lilacinus</name>
    <dbReference type="NCBI Taxonomy" id="33203"/>
    <lineage>
        <taxon>Eukaryota</taxon>
        <taxon>Fungi</taxon>
        <taxon>Dikarya</taxon>
        <taxon>Ascomycota</taxon>
        <taxon>Pezizomycotina</taxon>
        <taxon>Sordariomycetes</taxon>
        <taxon>Hypocreomycetidae</taxon>
        <taxon>Hypocreales</taxon>
        <taxon>Ophiocordycipitaceae</taxon>
        <taxon>Purpureocillium</taxon>
    </lineage>
</organism>
<accession>A0ABR0BP61</accession>
<keyword evidence="3" id="KW-1185">Reference proteome</keyword>
<feature type="compositionally biased region" description="Polar residues" evidence="1">
    <location>
        <begin position="1"/>
        <end position="19"/>
    </location>
</feature>
<protein>
    <submittedName>
        <fullName evidence="2">Uncharacterized protein</fullName>
    </submittedName>
</protein>
<feature type="region of interest" description="Disordered" evidence="1">
    <location>
        <begin position="1"/>
        <end position="35"/>
    </location>
</feature>
<proteinExistence type="predicted"/>
<feature type="compositionally biased region" description="Pro residues" evidence="1">
    <location>
        <begin position="219"/>
        <end position="233"/>
    </location>
</feature>
<feature type="region of interest" description="Disordered" evidence="1">
    <location>
        <begin position="274"/>
        <end position="304"/>
    </location>
</feature>
<reference evidence="2 3" key="1">
    <citation type="journal article" date="2024" name="Microbiol. Resour. Announc.">
        <title>Genome annotations for the ascomycete fungi Trichoderma harzianum, Trichoderma aggressivum, and Purpureocillium lilacinum.</title>
        <authorList>
            <person name="Beijen E.P.W."/>
            <person name="Ohm R.A."/>
        </authorList>
    </citation>
    <scope>NUCLEOTIDE SEQUENCE [LARGE SCALE GENOMIC DNA]</scope>
    <source>
        <strain evidence="2 3">CBS 150709</strain>
    </source>
</reference>
<evidence type="ECO:0000313" key="3">
    <source>
        <dbReference type="Proteomes" id="UP001287286"/>
    </source>
</evidence>